<dbReference type="RefSeq" id="WP_285870565.1">
    <property type="nucleotide sequence ID" value="NZ_JARFYM010000018.1"/>
</dbReference>
<dbReference type="EMBL" id="JARFYM010000018">
    <property type="protein sequence ID" value="MDL2401360.1"/>
    <property type="molecule type" value="Genomic_DNA"/>
</dbReference>
<dbReference type="Proteomes" id="UP001172645">
    <property type="component" value="Unassembled WGS sequence"/>
</dbReference>
<sequence>MADPSNDDFFRNLPVFTRFEGVTDSNNYQPLPHDWFLAIADIVSSTKAIESGQYKSVNMAGAGVISAVLNAMDNGDYPFVFGGDGALVAIPPSGEGRVKEALAAVRTWVMEELQLSLRTALVPMADVRAEGLDVRVARFGPSDFVSYAMFSGGGASWAEKQMKAGRFAVEAAPREARPDLTGLSCRWNPIEARNGEIVSIIAVPDSAGNGPEFQRLVSDIIAISIEQNRGGHPVPVEGPTPALAFEGAEIEARAKASVPGRWLRKLSIAAQIVIIYILDRFGIRAATFDAKIYRRDLAANSDFRKFDDGLKMTIDVDAAHLSRIEARLREAEAAGVCRYGLHRQQSALMTCFVPTPLMRDHMHFIDGASGGYAMAAMALREKLRTAVSPALDTPVPSPGTP</sequence>
<dbReference type="InterPro" id="IPR021445">
    <property type="entry name" value="DUF3095"/>
</dbReference>
<protein>
    <submittedName>
        <fullName evidence="1">DUF3095 domain-containing protein</fullName>
    </submittedName>
</protein>
<organism evidence="1 2">
    <name type="scientific">Rhizobium mayense</name>
    <dbReference type="NCBI Taxonomy" id="1312184"/>
    <lineage>
        <taxon>Bacteria</taxon>
        <taxon>Pseudomonadati</taxon>
        <taxon>Pseudomonadota</taxon>
        <taxon>Alphaproteobacteria</taxon>
        <taxon>Hyphomicrobiales</taxon>
        <taxon>Rhizobiaceae</taxon>
        <taxon>Rhizobium/Agrobacterium group</taxon>
        <taxon>Rhizobium</taxon>
    </lineage>
</organism>
<evidence type="ECO:0000313" key="2">
    <source>
        <dbReference type="Proteomes" id="UP001172645"/>
    </source>
</evidence>
<reference evidence="1" key="1">
    <citation type="submission" date="2023-06" db="EMBL/GenBank/DDBJ databases">
        <title>Phylogenetic Diversity of Rhizobium strains.</title>
        <authorList>
            <person name="Moura F.T."/>
            <person name="Helene L.C.F."/>
            <person name="Hungria M."/>
        </authorList>
    </citation>
    <scope>NUCLEOTIDE SEQUENCE</scope>
    <source>
        <strain evidence="1">CCGE526</strain>
    </source>
</reference>
<proteinExistence type="predicted"/>
<comment type="caution">
    <text evidence="1">The sequence shown here is derived from an EMBL/GenBank/DDBJ whole genome shotgun (WGS) entry which is preliminary data.</text>
</comment>
<accession>A0ABT7K048</accession>
<dbReference type="Pfam" id="PF11294">
    <property type="entry name" value="DUF3095"/>
    <property type="match status" value="1"/>
</dbReference>
<keyword evidence="2" id="KW-1185">Reference proteome</keyword>
<gene>
    <name evidence="1" type="ORF">PY649_20855</name>
</gene>
<name>A0ABT7K048_9HYPH</name>
<evidence type="ECO:0000313" key="1">
    <source>
        <dbReference type="EMBL" id="MDL2401360.1"/>
    </source>
</evidence>